<name>A0A1X2IWF0_9FUNG</name>
<feature type="compositionally biased region" description="Polar residues" evidence="13">
    <location>
        <begin position="687"/>
        <end position="701"/>
    </location>
</feature>
<feature type="compositionally biased region" description="Basic residues" evidence="13">
    <location>
        <begin position="585"/>
        <end position="596"/>
    </location>
</feature>
<dbReference type="GO" id="GO:0003777">
    <property type="term" value="F:microtubule motor activity"/>
    <property type="evidence" value="ECO:0007669"/>
    <property type="project" value="InterPro"/>
</dbReference>
<feature type="coiled-coil region" evidence="12">
    <location>
        <begin position="649"/>
        <end position="676"/>
    </location>
</feature>
<feature type="compositionally biased region" description="Polar residues" evidence="13">
    <location>
        <begin position="724"/>
        <end position="746"/>
    </location>
</feature>
<feature type="region of interest" description="Disordered" evidence="13">
    <location>
        <begin position="1633"/>
        <end position="1660"/>
    </location>
</feature>
<evidence type="ECO:0000256" key="6">
    <source>
        <dbReference type="ARBA" id="ARBA00022741"/>
    </source>
</evidence>
<dbReference type="InterPro" id="IPR027417">
    <property type="entry name" value="P-loop_NTPase"/>
</dbReference>
<gene>
    <name evidence="15" type="ORF">BCR42DRAFT_447081</name>
</gene>
<feature type="region of interest" description="Disordered" evidence="13">
    <location>
        <begin position="680"/>
        <end position="701"/>
    </location>
</feature>
<dbReference type="Gene3D" id="3.40.850.10">
    <property type="entry name" value="Kinesin motor domain"/>
    <property type="match status" value="1"/>
</dbReference>
<keyword evidence="2" id="KW-0963">Cytoplasm</keyword>
<proteinExistence type="inferred from homology"/>
<feature type="compositionally biased region" description="Low complexity" evidence="13">
    <location>
        <begin position="1564"/>
        <end position="1586"/>
    </location>
</feature>
<dbReference type="GO" id="GO:0005874">
    <property type="term" value="C:microtubule"/>
    <property type="evidence" value="ECO:0007669"/>
    <property type="project" value="UniProtKB-KW"/>
</dbReference>
<dbReference type="PROSITE" id="PS50067">
    <property type="entry name" value="KINESIN_MOTOR_2"/>
    <property type="match status" value="1"/>
</dbReference>
<feature type="coiled-coil region" evidence="12">
    <location>
        <begin position="366"/>
        <end position="436"/>
    </location>
</feature>
<feature type="domain" description="Kinesin motor" evidence="14">
    <location>
        <begin position="5"/>
        <end position="349"/>
    </location>
</feature>
<dbReference type="GO" id="GO:0007018">
    <property type="term" value="P:microtubule-based movement"/>
    <property type="evidence" value="ECO:0007669"/>
    <property type="project" value="InterPro"/>
</dbReference>
<dbReference type="EMBL" id="MCGE01000003">
    <property type="protein sequence ID" value="ORZ23389.1"/>
    <property type="molecule type" value="Genomic_DNA"/>
</dbReference>
<evidence type="ECO:0000256" key="1">
    <source>
        <dbReference type="ARBA" id="ARBA00004245"/>
    </source>
</evidence>
<sequence>MTSTAVRVGLRVRPLTQKEQLSNCTECVSFIPNEPQILIGTDKSFTFDYVYDSNTPQAQVYTTAANPLMDKFLEGFNATILAYGQTGSGKTYSMGTSLENSANAEQEGIVPRCIVQLYQSLQERMESTPGFDYQVYVSFLELYNEELIDLLNPYNTQKRKGGTITGTTPAEVTIREDVAGNIYWSGVKEELCSSPEELLGFLAKGSLCRTTGSTDMNTVSSRSHAVFSVILKQTRPDLEDTDTLTSKFHFVDLAGSERLKRTNAQGDRAKEGIAINSGLLALGNVISALGDEHRRGSHVPYRDSKLTRLLQDSLGGNSQTLMLACVSPADTNFMETLNTLKYANRARNIKNRVVINQDFAGSSIEVNQLRAQLARLRMENASLRAEGAGSGGGNSSNNGASSYMAMDENRALRNEVTRLRDRIQDLSTNLIQVTSERDTMVMERELGEFLKYEEQVDGQTSSLRPSGDLANSQHLPELQHSQSILEPMSTDVRVQSHPMVMQYQKTIQDLNNELADTKDRLVFLENTKPPPPSSMAYQSSQLSMSSSTLSFSQSSHTGPRPHKANRRRRRPLMSSSSSTTTSGRRGSRSRRPHVSHSGRTQYLPYTEELDDEDDSHSNQQNELIRTGVKDSIAKARDEIQKGMKVLELIKPLEDTAEEWENELKAFEEAEARLYGDKDMHHMASDEGNFTSSPSPDGQRSENSFYDEIEALAVPNWEDDHKTANGFSNDNTSISSSQDDNGATSPNHAKGSENITQRDKHNPQLVRMLHQIQSDIRVKEELVSHLEKSETEYAFMRRKFDDKIGDLEAKLASLQREKNETLTRTKSGFASANNSNKPDGAHVREKQQLIEIRHAYENKMKSLLSEIQDLRHKYSQTTMTMQSTRNQNDTLLRSLRMNVETLKMEKKRMIKRMKQEAERVREQMTLQDRKIHQLQRANAEANQARRRLEREHEAQKLTLKRRNEETLMNNNQLKQLTNILKKAVREGGVLDERLLAKVSKTMGGSFAIMARGGGLSIRTSSSSVTSGRRRTKNPIPVHLRATRKKQLLDRALYQLIQGKQAIVEMEQLLFKRERLATEKLELAEERKQIYLAEKQNAEYTGEPMDNMGVEFMDERIDMISAEISYLSARIRALQSEAAGEMMDDNTTPTSTTEVPAKHQPEKRVTFADEIISDSAAASFAAPHDEWMDMDAMEEQFNVPSTAAPELAYDMSIKILKSLEVDECRRIAEGLMDDIVNVRTSECNRQVTMQNLERTVHDLRRTLIVMKRAAIATTVDNERRIRKLEGGRCSSDDEKDSAIDVKIEEYINNGNTIFDKIYEDGLRGMITTPEPGSTDYYPRSTSANGSPNGSYTGSGDGGGGDGGVDEAATLLSPLMSPASTTGSTTNSSQGPTRPELLSNASTITTNKPPIALTEMAKHINRDTTPSPDRFFNMIQKRMSWQQQQQQRSESPMAISMINPAEFARYSTTDRESSTSSLRSSHFRRSSMQSDQSSSQPDSSNSSQGGSARQRAFSLQQPPVTTRRRASLRELSVMGNTAPTPTTTVSTALPPPRHVNTNQPDPISPAYHQQQLLQQSSSFYQQQQQPSHYYHNKDLPVSPRVSASVAHQHHHQQQQHRVPTLRRPSSVATFAPHSTTMSSMGHAMERGSSAGGSGGSNNVFDRLSQTPTRASSAKMQFRHSISSIDDLQHQQWDTTQRASSVMSGTFYN</sequence>
<feature type="compositionally biased region" description="Low complexity" evidence="13">
    <location>
        <begin position="1471"/>
        <end position="1504"/>
    </location>
</feature>
<evidence type="ECO:0000256" key="5">
    <source>
        <dbReference type="ARBA" id="ARBA00022737"/>
    </source>
</evidence>
<evidence type="ECO:0000259" key="14">
    <source>
        <dbReference type="PROSITE" id="PS50067"/>
    </source>
</evidence>
<dbReference type="GO" id="GO:0008017">
    <property type="term" value="F:microtubule binding"/>
    <property type="evidence" value="ECO:0007669"/>
    <property type="project" value="InterPro"/>
</dbReference>
<keyword evidence="7 11" id="KW-0067">ATP-binding</keyword>
<evidence type="ECO:0000313" key="15">
    <source>
        <dbReference type="EMBL" id="ORZ23389.1"/>
    </source>
</evidence>
<evidence type="ECO:0000256" key="13">
    <source>
        <dbReference type="SAM" id="MobiDB-lite"/>
    </source>
</evidence>
<dbReference type="PANTHER" id="PTHR47969:SF15">
    <property type="entry name" value="CHROMOSOME-ASSOCIATED KINESIN KIF4A-RELATED"/>
    <property type="match status" value="1"/>
</dbReference>
<comment type="similarity">
    <text evidence="11">Belongs to the TRAFAC class myosin-kinesin ATPase superfamily. Kinesin family.</text>
</comment>
<feature type="compositionally biased region" description="Low complexity" evidence="13">
    <location>
        <begin position="1374"/>
        <end position="1390"/>
    </location>
</feature>
<keyword evidence="5" id="KW-0677">Repeat</keyword>
<feature type="region of interest" description="Disordered" evidence="13">
    <location>
        <begin position="818"/>
        <end position="841"/>
    </location>
</feature>
<feature type="compositionally biased region" description="Low complexity" evidence="13">
    <location>
        <begin position="1534"/>
        <end position="1545"/>
    </location>
</feature>
<keyword evidence="6 11" id="KW-0547">Nucleotide-binding</keyword>
<dbReference type="InterPro" id="IPR019821">
    <property type="entry name" value="Kinesin_motor_CS"/>
</dbReference>
<dbReference type="InterPro" id="IPR001752">
    <property type="entry name" value="Kinesin_motor_dom"/>
</dbReference>
<keyword evidence="10" id="KW-0206">Cytoskeleton</keyword>
<dbReference type="CDD" id="cd01372">
    <property type="entry name" value="KISc_KIF4"/>
    <property type="match status" value="1"/>
</dbReference>
<feature type="compositionally biased region" description="Low complexity" evidence="13">
    <location>
        <begin position="572"/>
        <end position="584"/>
    </location>
</feature>
<feature type="compositionally biased region" description="Polar residues" evidence="13">
    <location>
        <begin position="823"/>
        <end position="836"/>
    </location>
</feature>
<feature type="region of interest" description="Disordered" evidence="13">
    <location>
        <begin position="1140"/>
        <end position="1159"/>
    </location>
</feature>
<dbReference type="STRING" id="90262.A0A1X2IWF0"/>
<evidence type="ECO:0000256" key="12">
    <source>
        <dbReference type="SAM" id="Coils"/>
    </source>
</evidence>
<dbReference type="PANTHER" id="PTHR47969">
    <property type="entry name" value="CHROMOSOME-ASSOCIATED KINESIN KIF4A-RELATED"/>
    <property type="match status" value="1"/>
</dbReference>
<evidence type="ECO:0000256" key="9">
    <source>
        <dbReference type="ARBA" id="ARBA00023175"/>
    </source>
</evidence>
<keyword evidence="3" id="KW-0853">WD repeat</keyword>
<dbReference type="Pfam" id="PF00225">
    <property type="entry name" value="Kinesin"/>
    <property type="match status" value="1"/>
</dbReference>
<evidence type="ECO:0000256" key="8">
    <source>
        <dbReference type="ARBA" id="ARBA00023054"/>
    </source>
</evidence>
<feature type="compositionally biased region" description="Polar residues" evidence="13">
    <location>
        <begin position="1143"/>
        <end position="1152"/>
    </location>
</feature>
<dbReference type="SMART" id="SM00129">
    <property type="entry name" value="KISc"/>
    <property type="match status" value="1"/>
</dbReference>
<dbReference type="GO" id="GO:0005524">
    <property type="term" value="F:ATP binding"/>
    <property type="evidence" value="ECO:0007669"/>
    <property type="project" value="UniProtKB-UniRule"/>
</dbReference>
<feature type="region of interest" description="Disordered" evidence="13">
    <location>
        <begin position="1463"/>
        <end position="1621"/>
    </location>
</feature>
<dbReference type="InterPro" id="IPR027640">
    <property type="entry name" value="Kinesin-like_fam"/>
</dbReference>
<reference evidence="15 16" key="1">
    <citation type="submission" date="2016-07" db="EMBL/GenBank/DDBJ databases">
        <title>Pervasive Adenine N6-methylation of Active Genes in Fungi.</title>
        <authorList>
            <consortium name="DOE Joint Genome Institute"/>
            <person name="Mondo S.J."/>
            <person name="Dannebaum R.O."/>
            <person name="Kuo R.C."/>
            <person name="Labutti K."/>
            <person name="Haridas S."/>
            <person name="Kuo A."/>
            <person name="Salamov A."/>
            <person name="Ahrendt S.R."/>
            <person name="Lipzen A."/>
            <person name="Sullivan W."/>
            <person name="Andreopoulos W.B."/>
            <person name="Clum A."/>
            <person name="Lindquist E."/>
            <person name="Daum C."/>
            <person name="Ramamoorthy G.K."/>
            <person name="Gryganskyi A."/>
            <person name="Culley D."/>
            <person name="Magnuson J.K."/>
            <person name="James T.Y."/>
            <person name="O'Malley M.A."/>
            <person name="Stajich J.E."/>
            <person name="Spatafora J.W."/>
            <person name="Visel A."/>
            <person name="Grigoriev I.V."/>
        </authorList>
    </citation>
    <scope>NUCLEOTIDE SEQUENCE [LARGE SCALE GENOMIC DNA]</scope>
    <source>
        <strain evidence="15 16">NRRL 1336</strain>
    </source>
</reference>
<evidence type="ECO:0000256" key="10">
    <source>
        <dbReference type="ARBA" id="ARBA00023212"/>
    </source>
</evidence>
<feature type="compositionally biased region" description="Basic residues" evidence="13">
    <location>
        <begin position="559"/>
        <end position="571"/>
    </location>
</feature>
<dbReference type="InterPro" id="IPR036961">
    <property type="entry name" value="Kinesin_motor_dom_sf"/>
</dbReference>
<feature type="compositionally biased region" description="Low complexity" evidence="13">
    <location>
        <begin position="534"/>
        <end position="555"/>
    </location>
</feature>
<organism evidence="15 16">
    <name type="scientific">Absidia repens</name>
    <dbReference type="NCBI Taxonomy" id="90262"/>
    <lineage>
        <taxon>Eukaryota</taxon>
        <taxon>Fungi</taxon>
        <taxon>Fungi incertae sedis</taxon>
        <taxon>Mucoromycota</taxon>
        <taxon>Mucoromycotina</taxon>
        <taxon>Mucoromycetes</taxon>
        <taxon>Mucorales</taxon>
        <taxon>Cunninghamellaceae</taxon>
        <taxon>Absidia</taxon>
    </lineage>
</organism>
<evidence type="ECO:0000256" key="7">
    <source>
        <dbReference type="ARBA" id="ARBA00022840"/>
    </source>
</evidence>
<evidence type="ECO:0000313" key="16">
    <source>
        <dbReference type="Proteomes" id="UP000193560"/>
    </source>
</evidence>
<evidence type="ECO:0000256" key="11">
    <source>
        <dbReference type="PROSITE-ProRule" id="PRU00283"/>
    </source>
</evidence>
<accession>A0A1X2IWF0</accession>
<evidence type="ECO:0000256" key="4">
    <source>
        <dbReference type="ARBA" id="ARBA00022701"/>
    </source>
</evidence>
<feature type="region of interest" description="Disordered" evidence="13">
    <location>
        <begin position="524"/>
        <end position="625"/>
    </location>
</feature>
<dbReference type="OrthoDB" id="3176171at2759"/>
<protein>
    <recommendedName>
        <fullName evidence="14">Kinesin motor domain-containing protein</fullName>
    </recommendedName>
</protein>
<evidence type="ECO:0000256" key="2">
    <source>
        <dbReference type="ARBA" id="ARBA00022490"/>
    </source>
</evidence>
<dbReference type="GO" id="GO:0007052">
    <property type="term" value="P:mitotic spindle organization"/>
    <property type="evidence" value="ECO:0007669"/>
    <property type="project" value="TreeGrafter"/>
</dbReference>
<dbReference type="GO" id="GO:0005875">
    <property type="term" value="C:microtubule associated complex"/>
    <property type="evidence" value="ECO:0007669"/>
    <property type="project" value="TreeGrafter"/>
</dbReference>
<dbReference type="SUPFAM" id="SSF52540">
    <property type="entry name" value="P-loop containing nucleoside triphosphate hydrolases"/>
    <property type="match status" value="1"/>
</dbReference>
<feature type="region of interest" description="Disordered" evidence="13">
    <location>
        <begin position="718"/>
        <end position="762"/>
    </location>
</feature>
<keyword evidence="16" id="KW-1185">Reference proteome</keyword>
<feature type="compositionally biased region" description="Gly residues" evidence="13">
    <location>
        <begin position="1350"/>
        <end position="1360"/>
    </location>
</feature>
<dbReference type="GO" id="GO:0051231">
    <property type="term" value="P:spindle elongation"/>
    <property type="evidence" value="ECO:0007669"/>
    <property type="project" value="TreeGrafter"/>
</dbReference>
<dbReference type="PROSITE" id="PS00411">
    <property type="entry name" value="KINESIN_MOTOR_1"/>
    <property type="match status" value="1"/>
</dbReference>
<keyword evidence="4" id="KW-0493">Microtubule</keyword>
<keyword evidence="9 11" id="KW-0505">Motor protein</keyword>
<dbReference type="Pfam" id="PF25764">
    <property type="entry name" value="KIF21A_4th"/>
    <property type="match status" value="1"/>
</dbReference>
<feature type="region of interest" description="Disordered" evidence="13">
    <location>
        <begin position="1323"/>
        <end position="1402"/>
    </location>
</feature>
<dbReference type="FunFam" id="3.40.850.10:FF:000011">
    <property type="entry name" value="Kinesin family member 21A"/>
    <property type="match status" value="1"/>
</dbReference>
<comment type="subcellular location">
    <subcellularLocation>
        <location evidence="1">Cytoplasm</location>
        <location evidence="1">Cytoskeleton</location>
    </subcellularLocation>
</comment>
<comment type="caution">
    <text evidence="15">The sequence shown here is derived from an EMBL/GenBank/DDBJ whole genome shotgun (WGS) entry which is preliminary data.</text>
</comment>
<dbReference type="PRINTS" id="PR00380">
    <property type="entry name" value="KINESINHEAVY"/>
</dbReference>
<feature type="binding site" evidence="11">
    <location>
        <begin position="84"/>
        <end position="91"/>
    </location>
    <ligand>
        <name>ATP</name>
        <dbReference type="ChEBI" id="CHEBI:30616"/>
    </ligand>
</feature>
<keyword evidence="8 12" id="KW-0175">Coiled coil</keyword>
<feature type="compositionally biased region" description="Polar residues" evidence="13">
    <location>
        <begin position="1337"/>
        <end position="1346"/>
    </location>
</feature>
<dbReference type="Proteomes" id="UP000193560">
    <property type="component" value="Unassembled WGS sequence"/>
</dbReference>
<evidence type="ECO:0000256" key="3">
    <source>
        <dbReference type="ARBA" id="ARBA00022574"/>
    </source>
</evidence>
<feature type="coiled-coil region" evidence="12">
    <location>
        <begin position="1064"/>
        <end position="1099"/>
    </location>
</feature>